<proteinExistence type="predicted"/>
<dbReference type="PANTHER" id="PTHR33401">
    <property type="entry name" value="LIGHT-HARVESTING COMPLEX-LIKE PROTEIN OHP2, CHLOROPLASTIC"/>
    <property type="match status" value="1"/>
</dbReference>
<feature type="region of interest" description="Disordered" evidence="1">
    <location>
        <begin position="66"/>
        <end position="94"/>
    </location>
</feature>
<dbReference type="PANTHER" id="PTHR33401:SF19">
    <property type="entry name" value="(RAPE) HYPOTHETICAL PROTEIN"/>
    <property type="match status" value="1"/>
</dbReference>
<accession>A0ABD3LJP5</accession>
<gene>
    <name evidence="2" type="ORF">ACJRO7_012790</name>
</gene>
<dbReference type="AlphaFoldDB" id="A0ABD3LJP5"/>
<organism evidence="2 3">
    <name type="scientific">Eucalyptus globulus</name>
    <name type="common">Tasmanian blue gum</name>
    <dbReference type="NCBI Taxonomy" id="34317"/>
    <lineage>
        <taxon>Eukaryota</taxon>
        <taxon>Viridiplantae</taxon>
        <taxon>Streptophyta</taxon>
        <taxon>Embryophyta</taxon>
        <taxon>Tracheophyta</taxon>
        <taxon>Spermatophyta</taxon>
        <taxon>Magnoliopsida</taxon>
        <taxon>eudicotyledons</taxon>
        <taxon>Gunneridae</taxon>
        <taxon>Pentapetalae</taxon>
        <taxon>rosids</taxon>
        <taxon>malvids</taxon>
        <taxon>Myrtales</taxon>
        <taxon>Myrtaceae</taxon>
        <taxon>Myrtoideae</taxon>
        <taxon>Eucalypteae</taxon>
        <taxon>Eucalyptus</taxon>
    </lineage>
</organism>
<reference evidence="2 3" key="1">
    <citation type="submission" date="2024-11" db="EMBL/GenBank/DDBJ databases">
        <title>Chromosome-level genome assembly of Eucalyptus globulus Labill. provides insights into its genome evolution.</title>
        <authorList>
            <person name="Li X."/>
        </authorList>
    </citation>
    <scope>NUCLEOTIDE SEQUENCE [LARGE SCALE GENOMIC DNA]</scope>
    <source>
        <strain evidence="2">CL2024</strain>
        <tissue evidence="2">Fresh tender leaves</tissue>
    </source>
</reference>
<dbReference type="EMBL" id="JBJKBG010000002">
    <property type="protein sequence ID" value="KAL3752030.1"/>
    <property type="molecule type" value="Genomic_DNA"/>
</dbReference>
<protein>
    <submittedName>
        <fullName evidence="2">Uncharacterized protein</fullName>
    </submittedName>
</protein>
<sequence length="136" mass="15426">MRFLFCKLHCPFICFCKPAPHIYTPGPLKLENAPHVPPSTVVSSPDASHQLCAQTNEVKDDGIVEQQQHQQHDVGNCVKSSLKKSTSETRESRKKQVQWMDFVGKELAEVREFESSEIYENYKDGETSRGCVCIIL</sequence>
<name>A0ABD3LJP5_EUCGL</name>
<comment type="caution">
    <text evidence="2">The sequence shown here is derived from an EMBL/GenBank/DDBJ whole genome shotgun (WGS) entry which is preliminary data.</text>
</comment>
<keyword evidence="3" id="KW-1185">Reference proteome</keyword>
<evidence type="ECO:0000256" key="1">
    <source>
        <dbReference type="SAM" id="MobiDB-lite"/>
    </source>
</evidence>
<evidence type="ECO:0000313" key="3">
    <source>
        <dbReference type="Proteomes" id="UP001634007"/>
    </source>
</evidence>
<dbReference type="Proteomes" id="UP001634007">
    <property type="component" value="Unassembled WGS sequence"/>
</dbReference>
<evidence type="ECO:0000313" key="2">
    <source>
        <dbReference type="EMBL" id="KAL3752030.1"/>
    </source>
</evidence>